<evidence type="ECO:0000256" key="5">
    <source>
        <dbReference type="ARBA" id="ARBA00023136"/>
    </source>
</evidence>
<dbReference type="NCBIfam" id="TIGR01145">
    <property type="entry name" value="ATP_synt_delta"/>
    <property type="match status" value="1"/>
</dbReference>
<keyword evidence="3 7" id="KW-0375">Hydrogen ion transport</keyword>
<dbReference type="Proteomes" id="UP000077013">
    <property type="component" value="Unassembled WGS sequence"/>
</dbReference>
<evidence type="ECO:0000256" key="2">
    <source>
        <dbReference type="ARBA" id="ARBA00022448"/>
    </source>
</evidence>
<evidence type="ECO:0000256" key="4">
    <source>
        <dbReference type="ARBA" id="ARBA00023065"/>
    </source>
</evidence>
<accession>A0A167J0M1</accession>
<dbReference type="Gene3D" id="1.10.520.20">
    <property type="entry name" value="N-terminal domain of the delta subunit of the F1F0-ATP synthase"/>
    <property type="match status" value="1"/>
</dbReference>
<dbReference type="InterPro" id="IPR020781">
    <property type="entry name" value="ATPase_OSCP/d_CS"/>
</dbReference>
<evidence type="ECO:0000256" key="6">
    <source>
        <dbReference type="ARBA" id="ARBA00023310"/>
    </source>
</evidence>
<evidence type="ECO:0000313" key="9">
    <source>
        <dbReference type="Proteomes" id="UP000077013"/>
    </source>
</evidence>
<keyword evidence="9" id="KW-1185">Reference proteome</keyword>
<evidence type="ECO:0000256" key="3">
    <source>
        <dbReference type="ARBA" id="ARBA00022781"/>
    </source>
</evidence>
<protein>
    <recommendedName>
        <fullName evidence="7">ATP synthase subunit delta</fullName>
    </recommendedName>
    <alternativeName>
        <fullName evidence="7">ATP synthase F(1) sector subunit delta</fullName>
    </alternativeName>
    <alternativeName>
        <fullName evidence="7">F-type ATPase subunit delta</fullName>
        <shortName evidence="7">F-ATPase subunit delta</shortName>
    </alternativeName>
</protein>
<dbReference type="Pfam" id="PF00213">
    <property type="entry name" value="OSCP"/>
    <property type="match status" value="1"/>
</dbReference>
<comment type="subcellular location">
    <subcellularLocation>
        <location evidence="7">Cell membrane</location>
        <topology evidence="7">Peripheral membrane protein</topology>
    </subcellularLocation>
    <subcellularLocation>
        <location evidence="1">Membrane</location>
    </subcellularLocation>
</comment>
<evidence type="ECO:0000256" key="7">
    <source>
        <dbReference type="HAMAP-Rule" id="MF_01416"/>
    </source>
</evidence>
<dbReference type="PRINTS" id="PR00125">
    <property type="entry name" value="ATPASEDELTA"/>
</dbReference>
<keyword evidence="7" id="KW-0139">CF(1)</keyword>
<keyword evidence="2 7" id="KW-0813">Transport</keyword>
<dbReference type="InterPro" id="IPR026015">
    <property type="entry name" value="ATP_synth_OSCP/delta_N_sf"/>
</dbReference>
<dbReference type="RefSeq" id="WP_068590551.1">
    <property type="nucleotide sequence ID" value="NZ_LRXL01000026.1"/>
</dbReference>
<comment type="function">
    <text evidence="7">F(1)F(0) ATP synthase produces ATP from ADP in the presence of a proton or sodium gradient. F-type ATPases consist of two structural domains, F(1) containing the extramembraneous catalytic core and F(0) containing the membrane proton channel, linked together by a central stalk and a peripheral stalk. During catalysis, ATP synthesis in the catalytic domain of F(1) is coupled via a rotary mechanism of the central stalk subunits to proton translocation.</text>
</comment>
<dbReference type="GO" id="GO:0045259">
    <property type="term" value="C:proton-transporting ATP synthase complex"/>
    <property type="evidence" value="ECO:0007669"/>
    <property type="project" value="UniProtKB-KW"/>
</dbReference>
<dbReference type="PROSITE" id="PS00389">
    <property type="entry name" value="ATPASE_DELTA"/>
    <property type="match status" value="1"/>
</dbReference>
<sequence>MSSRAAIRYAKAILQQANEAQVGNVLFGDMQSVYQTIEGSKELRVVLNSPVIKPDDKKNALLTIFKGQSAATHNLIKLLVLNKRTSLLGNVAKSYIDLYNDEKGVKVAEVTTAVALSSELEAKVLAKVKELTGSDNVTLNNTIDESIIGGFVLRVGDLQYDASIANKLDNIKREFTKSL</sequence>
<dbReference type="PANTHER" id="PTHR11910">
    <property type="entry name" value="ATP SYNTHASE DELTA CHAIN"/>
    <property type="match status" value="1"/>
</dbReference>
<dbReference type="OrthoDB" id="9802471at2"/>
<dbReference type="SUPFAM" id="SSF47928">
    <property type="entry name" value="N-terminal domain of the delta subunit of the F1F0-ATP synthase"/>
    <property type="match status" value="1"/>
</dbReference>
<dbReference type="AlphaFoldDB" id="A0A167J0M1"/>
<dbReference type="HAMAP" id="MF_01416">
    <property type="entry name" value="ATP_synth_delta_bact"/>
    <property type="match status" value="1"/>
</dbReference>
<reference evidence="8 9" key="1">
    <citation type="submission" date="2016-02" db="EMBL/GenBank/DDBJ databases">
        <title>Ulvibacter sp. LPB0005, isolated from Thais luteostoma.</title>
        <authorList>
            <person name="Shin S.-K."/>
            <person name="Yi H."/>
        </authorList>
    </citation>
    <scope>NUCLEOTIDE SEQUENCE [LARGE SCALE GENOMIC DNA]</scope>
    <source>
        <strain evidence="8 9">LPB0005</strain>
    </source>
</reference>
<dbReference type="STRING" id="1763537.ULVI_05555"/>
<keyword evidence="7" id="KW-1003">Cell membrane</keyword>
<organism evidence="8 9">
    <name type="scientific">Cochleicola gelatinilyticus</name>
    <dbReference type="NCBI Taxonomy" id="1763537"/>
    <lineage>
        <taxon>Bacteria</taxon>
        <taxon>Pseudomonadati</taxon>
        <taxon>Bacteroidota</taxon>
        <taxon>Flavobacteriia</taxon>
        <taxon>Flavobacteriales</taxon>
        <taxon>Flavobacteriaceae</taxon>
        <taxon>Cochleicola</taxon>
    </lineage>
</organism>
<dbReference type="InterPro" id="IPR000711">
    <property type="entry name" value="ATPase_OSCP/dsu"/>
</dbReference>
<dbReference type="GO" id="GO:0046933">
    <property type="term" value="F:proton-transporting ATP synthase activity, rotational mechanism"/>
    <property type="evidence" value="ECO:0007669"/>
    <property type="project" value="UniProtKB-UniRule"/>
</dbReference>
<evidence type="ECO:0000256" key="1">
    <source>
        <dbReference type="ARBA" id="ARBA00004370"/>
    </source>
</evidence>
<dbReference type="GO" id="GO:0005886">
    <property type="term" value="C:plasma membrane"/>
    <property type="evidence" value="ECO:0007669"/>
    <property type="project" value="UniProtKB-SubCell"/>
</dbReference>
<keyword evidence="6 7" id="KW-0066">ATP synthesis</keyword>
<comment type="caution">
    <text evidence="8">The sequence shown here is derived from an EMBL/GenBank/DDBJ whole genome shotgun (WGS) entry which is preliminary data.</text>
</comment>
<gene>
    <name evidence="7" type="primary">atpH</name>
    <name evidence="8" type="ORF">ULVI_05555</name>
</gene>
<proteinExistence type="inferred from homology"/>
<dbReference type="EMBL" id="LRXL01000026">
    <property type="protein sequence ID" value="OAB80203.1"/>
    <property type="molecule type" value="Genomic_DNA"/>
</dbReference>
<keyword evidence="4 7" id="KW-0406">Ion transport</keyword>
<keyword evidence="5 7" id="KW-0472">Membrane</keyword>
<name>A0A167J0M1_9FLAO</name>
<evidence type="ECO:0000313" key="8">
    <source>
        <dbReference type="EMBL" id="OAB80203.1"/>
    </source>
</evidence>
<comment type="function">
    <text evidence="7">This protein is part of the stalk that links CF(0) to CF(1). It either transmits conformational changes from CF(0) to CF(1) or is implicated in proton conduction.</text>
</comment>
<comment type="similarity">
    <text evidence="7">Belongs to the ATPase delta chain family.</text>
</comment>